<reference evidence="1 2" key="1">
    <citation type="submission" date="2021-06" db="EMBL/GenBank/DDBJ databases">
        <title>Caerostris darwini draft genome.</title>
        <authorList>
            <person name="Kono N."/>
            <person name="Arakawa K."/>
        </authorList>
    </citation>
    <scope>NUCLEOTIDE SEQUENCE [LARGE SCALE GENOMIC DNA]</scope>
</reference>
<evidence type="ECO:0000313" key="2">
    <source>
        <dbReference type="Proteomes" id="UP001054837"/>
    </source>
</evidence>
<protein>
    <submittedName>
        <fullName evidence="1">Uncharacterized protein</fullName>
    </submittedName>
</protein>
<dbReference type="Proteomes" id="UP001054837">
    <property type="component" value="Unassembled WGS sequence"/>
</dbReference>
<proteinExistence type="predicted"/>
<keyword evidence="2" id="KW-1185">Reference proteome</keyword>
<accession>A0AAV4SZ51</accession>
<dbReference type="EMBL" id="BPLQ01008509">
    <property type="protein sequence ID" value="GIY37817.1"/>
    <property type="molecule type" value="Genomic_DNA"/>
</dbReference>
<evidence type="ECO:0000313" key="1">
    <source>
        <dbReference type="EMBL" id="GIY37817.1"/>
    </source>
</evidence>
<name>A0AAV4SZ51_9ARAC</name>
<gene>
    <name evidence="1" type="ORF">CDAR_290691</name>
</gene>
<organism evidence="1 2">
    <name type="scientific">Caerostris darwini</name>
    <dbReference type="NCBI Taxonomy" id="1538125"/>
    <lineage>
        <taxon>Eukaryota</taxon>
        <taxon>Metazoa</taxon>
        <taxon>Ecdysozoa</taxon>
        <taxon>Arthropoda</taxon>
        <taxon>Chelicerata</taxon>
        <taxon>Arachnida</taxon>
        <taxon>Araneae</taxon>
        <taxon>Araneomorphae</taxon>
        <taxon>Entelegynae</taxon>
        <taxon>Araneoidea</taxon>
        <taxon>Araneidae</taxon>
        <taxon>Caerostris</taxon>
    </lineage>
</organism>
<comment type="caution">
    <text evidence="1">The sequence shown here is derived from an EMBL/GenBank/DDBJ whole genome shotgun (WGS) entry which is preliminary data.</text>
</comment>
<dbReference type="AlphaFoldDB" id="A0AAV4SZ51"/>
<sequence length="125" mass="14518">MSWELSWLSPRNLYGGEGGWECLDRTTKRFKGFSVSDKKILGAEQQGLVSNSFLHRDNKRMFILNCFLQEDIVSGVGQISFWRSISNGERISRGNCLISYELFIIWSFDLINAAATRETWNFFYL</sequence>